<feature type="compositionally biased region" description="Basic and acidic residues" evidence="1">
    <location>
        <begin position="1"/>
        <end position="19"/>
    </location>
</feature>
<gene>
    <name evidence="2" type="ORF">BCV70DRAFT_234575</name>
</gene>
<dbReference type="Proteomes" id="UP000246740">
    <property type="component" value="Unassembled WGS sequence"/>
</dbReference>
<name>A0A317XX03_9BASI</name>
<keyword evidence="3" id="KW-1185">Reference proteome</keyword>
<dbReference type="OrthoDB" id="26525at2759"/>
<dbReference type="EMBL" id="KZ819188">
    <property type="protein sequence ID" value="PWZ02784.1"/>
    <property type="molecule type" value="Genomic_DNA"/>
</dbReference>
<dbReference type="Gene3D" id="1.10.238.10">
    <property type="entry name" value="EF-hand"/>
    <property type="match status" value="1"/>
</dbReference>
<dbReference type="InterPro" id="IPR011992">
    <property type="entry name" value="EF-hand-dom_pair"/>
</dbReference>
<dbReference type="InParanoid" id="A0A317XX03"/>
<accession>A0A317XX03</accession>
<organism evidence="2 3">
    <name type="scientific">Testicularia cyperi</name>
    <dbReference type="NCBI Taxonomy" id="1882483"/>
    <lineage>
        <taxon>Eukaryota</taxon>
        <taxon>Fungi</taxon>
        <taxon>Dikarya</taxon>
        <taxon>Basidiomycota</taxon>
        <taxon>Ustilaginomycotina</taxon>
        <taxon>Ustilaginomycetes</taxon>
        <taxon>Ustilaginales</taxon>
        <taxon>Anthracoideaceae</taxon>
        <taxon>Testicularia</taxon>
    </lineage>
</organism>
<feature type="region of interest" description="Disordered" evidence="1">
    <location>
        <begin position="55"/>
        <end position="79"/>
    </location>
</feature>
<proteinExistence type="predicted"/>
<feature type="region of interest" description="Disordered" evidence="1">
    <location>
        <begin position="1"/>
        <end position="23"/>
    </location>
</feature>
<protein>
    <recommendedName>
        <fullName evidence="4">EF-hand domain-containing protein</fullName>
    </recommendedName>
</protein>
<feature type="compositionally biased region" description="Polar residues" evidence="1">
    <location>
        <begin position="177"/>
        <end position="187"/>
    </location>
</feature>
<evidence type="ECO:0000313" key="3">
    <source>
        <dbReference type="Proteomes" id="UP000246740"/>
    </source>
</evidence>
<evidence type="ECO:0000256" key="1">
    <source>
        <dbReference type="SAM" id="MobiDB-lite"/>
    </source>
</evidence>
<feature type="compositionally biased region" description="Low complexity" evidence="1">
    <location>
        <begin position="158"/>
        <end position="172"/>
    </location>
</feature>
<feature type="compositionally biased region" description="Basic and acidic residues" evidence="1">
    <location>
        <begin position="65"/>
        <end position="79"/>
    </location>
</feature>
<feature type="region of interest" description="Disordered" evidence="1">
    <location>
        <begin position="155"/>
        <end position="187"/>
    </location>
</feature>
<evidence type="ECO:0000313" key="2">
    <source>
        <dbReference type="EMBL" id="PWZ02784.1"/>
    </source>
</evidence>
<evidence type="ECO:0008006" key="4">
    <source>
        <dbReference type="Google" id="ProtNLM"/>
    </source>
</evidence>
<dbReference type="SUPFAM" id="SSF47473">
    <property type="entry name" value="EF-hand"/>
    <property type="match status" value="1"/>
</dbReference>
<dbReference type="AlphaFoldDB" id="A0A317XX03"/>
<reference evidence="2 3" key="1">
    <citation type="journal article" date="2018" name="Mol. Biol. Evol.">
        <title>Broad Genomic Sampling Reveals a Smut Pathogenic Ancestry of the Fungal Clade Ustilaginomycotina.</title>
        <authorList>
            <person name="Kijpornyongpan T."/>
            <person name="Mondo S.J."/>
            <person name="Barry K."/>
            <person name="Sandor L."/>
            <person name="Lee J."/>
            <person name="Lipzen A."/>
            <person name="Pangilinan J."/>
            <person name="LaButti K."/>
            <person name="Hainaut M."/>
            <person name="Henrissat B."/>
            <person name="Grigoriev I.V."/>
            <person name="Spatafora J.W."/>
            <person name="Aime M.C."/>
        </authorList>
    </citation>
    <scope>NUCLEOTIDE SEQUENCE [LARGE SCALE GENOMIC DNA]</scope>
    <source>
        <strain evidence="2 3">MCA 3645</strain>
    </source>
</reference>
<sequence>MTSQEQIDKKEVRSGHDSSRASQVERVALLDDEGDLSPKFEVALIRIFARFSSSYKGKQPQGEATRTDGDEVPQRPGRDDVLTEAELDEFAKATNGEPLPQESKDEIREFLDTDDTGSLTFRGFCEMFHLQSDNEPEETWKDLVKLGFDHQLNYIGHNANASGSSDDGAGSDPTEKTAGSGSPKNEA</sequence>